<dbReference type="Gene3D" id="3.30.2440.10">
    <property type="entry name" value="Secreted effector protein SifA"/>
    <property type="match status" value="1"/>
</dbReference>
<accession>A0AAJ4Z8J6</accession>
<sequence length="232" mass="25691">MNIRLLSGTSCPRSIRENDIRTCIAARREKEVLSLCGKLADCFRWSNKEAAKVAIFRLAHASTAAQQLSFFSELKQYVAHGWQNSLTWQIRSDNPPIFRIGEVGIECCAPPENAAADHFVFDLEDTCRLLCSMHYDGDNVVSEFHRFAVKTMSGRTADAVLAAQERFLDEAPNLLSAMKLIGLPQDHSYREIGPTVERIIYEATGNVDAAARAGHNAVNLTFLASMGDSKTP</sequence>
<name>A0AAJ4Z8J6_PANPU</name>
<reference evidence="1 2" key="1">
    <citation type="submission" date="2018-06" db="EMBL/GenBank/DDBJ databases">
        <authorList>
            <consortium name="Pathogen Informatics"/>
            <person name="Doyle S."/>
        </authorList>
    </citation>
    <scope>NUCLEOTIDE SEQUENCE [LARGE SCALE GENOMIC DNA]</scope>
    <source>
        <strain evidence="1 2">NCTC13159</strain>
    </source>
</reference>
<dbReference type="AlphaFoldDB" id="A0AAJ4Z8J6"/>
<dbReference type="EMBL" id="UGSJ01000001">
    <property type="protein sequence ID" value="SUA88576.1"/>
    <property type="molecule type" value="Genomic_DNA"/>
</dbReference>
<comment type="caution">
    <text evidence="1">The sequence shown here is derived from an EMBL/GenBank/DDBJ whole genome shotgun (WGS) entry which is preliminary data.</text>
</comment>
<organism evidence="1 2">
    <name type="scientific">Pandoraea pulmonicola</name>
    <dbReference type="NCBI Taxonomy" id="93221"/>
    <lineage>
        <taxon>Bacteria</taxon>
        <taxon>Pseudomonadati</taxon>
        <taxon>Pseudomonadota</taxon>
        <taxon>Betaproteobacteria</taxon>
        <taxon>Burkholderiales</taxon>
        <taxon>Burkholderiaceae</taxon>
        <taxon>Pandoraea</taxon>
    </lineage>
</organism>
<dbReference type="RefSeq" id="WP_147284490.1">
    <property type="nucleotide sequence ID" value="NZ_CP010310.2"/>
</dbReference>
<gene>
    <name evidence="1" type="ORF">NCTC13159_00025</name>
</gene>
<protein>
    <submittedName>
        <fullName evidence="1">Uncharacterized protein</fullName>
    </submittedName>
</protein>
<evidence type="ECO:0000313" key="2">
    <source>
        <dbReference type="Proteomes" id="UP000254589"/>
    </source>
</evidence>
<evidence type="ECO:0000313" key="1">
    <source>
        <dbReference type="EMBL" id="SUA88576.1"/>
    </source>
</evidence>
<dbReference type="Proteomes" id="UP000254589">
    <property type="component" value="Unassembled WGS sequence"/>
</dbReference>
<proteinExistence type="predicted"/>